<evidence type="ECO:0000256" key="5">
    <source>
        <dbReference type="SAM" id="Phobius"/>
    </source>
</evidence>
<evidence type="ECO:0000313" key="7">
    <source>
        <dbReference type="RefSeq" id="XP_011201095.2"/>
    </source>
</evidence>
<dbReference type="GO" id="GO:0005886">
    <property type="term" value="C:plasma membrane"/>
    <property type="evidence" value="ECO:0007669"/>
    <property type="project" value="TreeGrafter"/>
</dbReference>
<sequence>MNCLTITIKYIVVFSNFLCVVFGIVIVVLSALLMKELGAAIKPICVNLIVFGSIILCIAFVGCCGALTESLCCIWTYAACLLVLIVCNVINIIYIKKADSAEHAGHDVNLAWQHMKEGSDVTMHMFQSTLECCGKTNYNDYINADMLIPLSCYRGYTMMPEDLYQTGCLAELTDSYDTSYKHMYIGCLIIFTIEAVSLAFAIALGVIYQLDY</sequence>
<evidence type="ECO:0000256" key="1">
    <source>
        <dbReference type="ARBA" id="ARBA00004141"/>
    </source>
</evidence>
<evidence type="ECO:0000256" key="2">
    <source>
        <dbReference type="ARBA" id="ARBA00022692"/>
    </source>
</evidence>
<dbReference type="AlphaFoldDB" id="A0A6I9UYY1"/>
<protein>
    <submittedName>
        <fullName evidence="7">Protein late bloomer</fullName>
    </submittedName>
</protein>
<dbReference type="InterPro" id="IPR008952">
    <property type="entry name" value="Tetraspanin_EC2_sf"/>
</dbReference>
<dbReference type="PANTHER" id="PTHR19282">
    <property type="entry name" value="TETRASPANIN"/>
    <property type="match status" value="1"/>
</dbReference>
<dbReference type="Proteomes" id="UP001652620">
    <property type="component" value="Chromosome 3"/>
</dbReference>
<dbReference type="Pfam" id="PF00335">
    <property type="entry name" value="Tetraspanin"/>
    <property type="match status" value="1"/>
</dbReference>
<dbReference type="PRINTS" id="PR00259">
    <property type="entry name" value="TMFOUR"/>
</dbReference>
<evidence type="ECO:0000256" key="4">
    <source>
        <dbReference type="ARBA" id="ARBA00023136"/>
    </source>
</evidence>
<keyword evidence="6" id="KW-1185">Reference proteome</keyword>
<dbReference type="PANTHER" id="PTHR19282:SF521">
    <property type="entry name" value="IP01817P-RELATED"/>
    <property type="match status" value="1"/>
</dbReference>
<dbReference type="RefSeq" id="XP_011201095.2">
    <property type="nucleotide sequence ID" value="XM_011202793.3"/>
</dbReference>
<evidence type="ECO:0000256" key="3">
    <source>
        <dbReference type="ARBA" id="ARBA00022989"/>
    </source>
</evidence>
<keyword evidence="2 5" id="KW-0812">Transmembrane</keyword>
<dbReference type="GeneID" id="105224642"/>
<accession>A0A6I9UYY1</accession>
<keyword evidence="3 5" id="KW-1133">Transmembrane helix</keyword>
<comment type="subcellular location">
    <subcellularLocation>
        <location evidence="1">Membrane</location>
        <topology evidence="1">Multi-pass membrane protein</topology>
    </subcellularLocation>
</comment>
<organism evidence="6 7">
    <name type="scientific">Bactrocera dorsalis</name>
    <name type="common">Oriental fruit fly</name>
    <name type="synonym">Dacus dorsalis</name>
    <dbReference type="NCBI Taxonomy" id="27457"/>
    <lineage>
        <taxon>Eukaryota</taxon>
        <taxon>Metazoa</taxon>
        <taxon>Ecdysozoa</taxon>
        <taxon>Arthropoda</taxon>
        <taxon>Hexapoda</taxon>
        <taxon>Insecta</taxon>
        <taxon>Pterygota</taxon>
        <taxon>Neoptera</taxon>
        <taxon>Endopterygota</taxon>
        <taxon>Diptera</taxon>
        <taxon>Brachycera</taxon>
        <taxon>Muscomorpha</taxon>
        <taxon>Tephritoidea</taxon>
        <taxon>Tephritidae</taxon>
        <taxon>Bactrocera</taxon>
        <taxon>Bactrocera</taxon>
    </lineage>
</organism>
<dbReference type="KEGG" id="bdr:105224642"/>
<dbReference type="InParanoid" id="A0A6I9UYY1"/>
<dbReference type="Gene3D" id="1.10.1450.10">
    <property type="entry name" value="Tetraspanin"/>
    <property type="match status" value="1"/>
</dbReference>
<name>A0A6I9UYY1_BACDO</name>
<feature type="transmembrane region" description="Helical" evidence="5">
    <location>
        <begin position="74"/>
        <end position="94"/>
    </location>
</feature>
<evidence type="ECO:0000313" key="6">
    <source>
        <dbReference type="Proteomes" id="UP001652620"/>
    </source>
</evidence>
<proteinExistence type="predicted"/>
<feature type="transmembrane region" description="Helical" evidence="5">
    <location>
        <begin position="45"/>
        <end position="68"/>
    </location>
</feature>
<dbReference type="OrthoDB" id="71600at2759"/>
<keyword evidence="4 5" id="KW-0472">Membrane</keyword>
<gene>
    <name evidence="7" type="primary">LOC105224642</name>
</gene>
<feature type="transmembrane region" description="Helical" evidence="5">
    <location>
        <begin position="12"/>
        <end position="33"/>
    </location>
</feature>
<dbReference type="CDD" id="cd03127">
    <property type="entry name" value="tetraspanin_LEL"/>
    <property type="match status" value="1"/>
</dbReference>
<feature type="transmembrane region" description="Helical" evidence="5">
    <location>
        <begin position="183"/>
        <end position="208"/>
    </location>
</feature>
<reference evidence="7" key="1">
    <citation type="submission" date="2025-08" db="UniProtKB">
        <authorList>
            <consortium name="RefSeq"/>
        </authorList>
    </citation>
    <scope>IDENTIFICATION</scope>
    <source>
        <tissue evidence="7">Adult</tissue>
    </source>
</reference>
<dbReference type="InterPro" id="IPR018499">
    <property type="entry name" value="Tetraspanin/Peripherin"/>
</dbReference>
<dbReference type="SUPFAM" id="SSF48652">
    <property type="entry name" value="Tetraspanin"/>
    <property type="match status" value="1"/>
</dbReference>